<evidence type="ECO:0000313" key="3">
    <source>
        <dbReference type="Proteomes" id="UP000637757"/>
    </source>
</evidence>
<dbReference type="PANTHER" id="PTHR43415">
    <property type="entry name" value="SPERMIDINE N(1)-ACETYLTRANSFERASE"/>
    <property type="match status" value="1"/>
</dbReference>
<protein>
    <submittedName>
        <fullName evidence="2">GNAT family N-acetyltransferase</fullName>
    </submittedName>
</protein>
<dbReference type="InterPro" id="IPR016181">
    <property type="entry name" value="Acyl_CoA_acyltransferase"/>
</dbReference>
<comment type="caution">
    <text evidence="2">The sequence shown here is derived from an EMBL/GenBank/DDBJ whole genome shotgun (WGS) entry which is preliminary data.</text>
</comment>
<name>A0A931AV10_9ENTE</name>
<dbReference type="PROSITE" id="PS51186">
    <property type="entry name" value="GNAT"/>
    <property type="match status" value="1"/>
</dbReference>
<dbReference type="SUPFAM" id="SSF55729">
    <property type="entry name" value="Acyl-CoA N-acyltransferases (Nat)"/>
    <property type="match status" value="1"/>
</dbReference>
<feature type="domain" description="N-acetyltransferase" evidence="1">
    <location>
        <begin position="7"/>
        <end position="173"/>
    </location>
</feature>
<dbReference type="AlphaFoldDB" id="A0A931AV10"/>
<dbReference type="InterPro" id="IPR000182">
    <property type="entry name" value="GNAT_dom"/>
</dbReference>
<dbReference type="EMBL" id="JADAKE010000010">
    <property type="protein sequence ID" value="MBF8807608.1"/>
    <property type="molecule type" value="Genomic_DNA"/>
</dbReference>
<sequence length="173" mass="19840">MDKAIVLTIREAKVEDANRLLTMMQQVNKETDFLIMDENILSLKPETLAIEIDYLRESINNLLLIASTNTKIIGVISVKAEEQFRTAHVGEVGISVLKDYWGLGVGTMMLEEVLFWAKENGVLFRLELDVQVRNERAVRLYQKMGFKIEAIMKRGARKEDGEFLDVYKMSLLL</sequence>
<evidence type="ECO:0000313" key="2">
    <source>
        <dbReference type="EMBL" id="MBF8807608.1"/>
    </source>
</evidence>
<accession>A0A931AV10</accession>
<dbReference type="Proteomes" id="UP000637757">
    <property type="component" value="Unassembled WGS sequence"/>
</dbReference>
<dbReference type="Pfam" id="PF00583">
    <property type="entry name" value="Acetyltransf_1"/>
    <property type="match status" value="1"/>
</dbReference>
<evidence type="ECO:0000259" key="1">
    <source>
        <dbReference type="PROSITE" id="PS51186"/>
    </source>
</evidence>
<reference evidence="2" key="1">
    <citation type="submission" date="2020-09" db="EMBL/GenBank/DDBJ databases">
        <title>Genomic insights into the novelty and pathogenicity of a unique biofilm-forming Enterococcus sp. bacteria (Enterococcus lacertideformus) identified in reptiles.</title>
        <authorList>
            <person name="Agius J.E."/>
            <person name="Phalen D.N."/>
            <person name="Rose K."/>
            <person name="Eden J.-S."/>
        </authorList>
    </citation>
    <scope>NUCLEOTIDE SEQUENCE</scope>
    <source>
        <strain evidence="2">PHRS 0518</strain>
    </source>
</reference>
<dbReference type="Gene3D" id="3.40.630.30">
    <property type="match status" value="1"/>
</dbReference>
<dbReference type="GO" id="GO:0016747">
    <property type="term" value="F:acyltransferase activity, transferring groups other than amino-acyl groups"/>
    <property type="evidence" value="ECO:0007669"/>
    <property type="project" value="InterPro"/>
</dbReference>
<organism evidence="2 3">
    <name type="scientific">Enterococcus lacertideformus</name>
    <dbReference type="NCBI Taxonomy" id="2771493"/>
    <lineage>
        <taxon>Bacteria</taxon>
        <taxon>Bacillati</taxon>
        <taxon>Bacillota</taxon>
        <taxon>Bacilli</taxon>
        <taxon>Lactobacillales</taxon>
        <taxon>Enterococcaceae</taxon>
        <taxon>Enterococcus</taxon>
    </lineage>
</organism>
<dbReference type="PANTHER" id="PTHR43415:SF3">
    <property type="entry name" value="GNAT-FAMILY ACETYLTRANSFERASE"/>
    <property type="match status" value="1"/>
</dbReference>
<proteinExistence type="predicted"/>
<dbReference type="CDD" id="cd04301">
    <property type="entry name" value="NAT_SF"/>
    <property type="match status" value="1"/>
</dbReference>
<gene>
    <name evidence="2" type="ORF">IC227_03490</name>
</gene>
<keyword evidence="3" id="KW-1185">Reference proteome</keyword>